<proteinExistence type="predicted"/>
<dbReference type="Pfam" id="PF00072">
    <property type="entry name" value="Response_reg"/>
    <property type="match status" value="1"/>
</dbReference>
<dbReference type="CDD" id="cd16922">
    <property type="entry name" value="HATPase_EvgS-ArcB-TorS-like"/>
    <property type="match status" value="1"/>
</dbReference>
<gene>
    <name evidence="9" type="ORF">SAMN06265373_10120</name>
</gene>
<dbReference type="InterPro" id="IPR003661">
    <property type="entry name" value="HisK_dim/P_dom"/>
</dbReference>
<dbReference type="Pfam" id="PF02518">
    <property type="entry name" value="HATPase_c"/>
    <property type="match status" value="1"/>
</dbReference>
<dbReference type="GO" id="GO:0016301">
    <property type="term" value="F:kinase activity"/>
    <property type="evidence" value="ECO:0007669"/>
    <property type="project" value="UniProtKB-KW"/>
</dbReference>
<dbReference type="Gene3D" id="3.40.50.2300">
    <property type="match status" value="1"/>
</dbReference>
<dbReference type="InterPro" id="IPR001789">
    <property type="entry name" value="Sig_transdc_resp-reg_receiver"/>
</dbReference>
<dbReference type="CDD" id="cd17546">
    <property type="entry name" value="REC_hyHK_CKI1_RcsC-like"/>
    <property type="match status" value="1"/>
</dbReference>
<evidence type="ECO:0000256" key="2">
    <source>
        <dbReference type="ARBA" id="ARBA00012438"/>
    </source>
</evidence>
<keyword evidence="4" id="KW-0902">Two-component regulatory system</keyword>
<dbReference type="Proteomes" id="UP001157961">
    <property type="component" value="Unassembled WGS sequence"/>
</dbReference>
<dbReference type="CDD" id="cd00082">
    <property type="entry name" value="HisKA"/>
    <property type="match status" value="1"/>
</dbReference>
<dbReference type="SUPFAM" id="SSF47384">
    <property type="entry name" value="Homodimeric domain of signal transducing histidine kinase"/>
    <property type="match status" value="1"/>
</dbReference>
<feature type="domain" description="Histidine kinase" evidence="7">
    <location>
        <begin position="255"/>
        <end position="479"/>
    </location>
</feature>
<evidence type="ECO:0000256" key="3">
    <source>
        <dbReference type="ARBA" id="ARBA00022553"/>
    </source>
</evidence>
<protein>
    <recommendedName>
        <fullName evidence="2">histidine kinase</fullName>
        <ecNumber evidence="2">2.7.13.3</ecNumber>
    </recommendedName>
</protein>
<dbReference type="SMART" id="SM00448">
    <property type="entry name" value="REC"/>
    <property type="match status" value="1"/>
</dbReference>
<dbReference type="PROSITE" id="PS50110">
    <property type="entry name" value="RESPONSE_REGULATORY"/>
    <property type="match status" value="1"/>
</dbReference>
<feature type="domain" description="Response regulatory" evidence="8">
    <location>
        <begin position="499"/>
        <end position="618"/>
    </location>
</feature>
<dbReference type="InterPro" id="IPR005467">
    <property type="entry name" value="His_kinase_dom"/>
</dbReference>
<dbReference type="InterPro" id="IPR011006">
    <property type="entry name" value="CheY-like_superfamily"/>
</dbReference>
<evidence type="ECO:0000256" key="5">
    <source>
        <dbReference type="PROSITE-ProRule" id="PRU00169"/>
    </source>
</evidence>
<dbReference type="InterPro" id="IPR036890">
    <property type="entry name" value="HATPase_C_sf"/>
</dbReference>
<dbReference type="SMART" id="SM00388">
    <property type="entry name" value="HisKA"/>
    <property type="match status" value="1"/>
</dbReference>
<evidence type="ECO:0000259" key="7">
    <source>
        <dbReference type="PROSITE" id="PS50109"/>
    </source>
</evidence>
<dbReference type="PANTHER" id="PTHR45339:SF1">
    <property type="entry name" value="HYBRID SIGNAL TRANSDUCTION HISTIDINE KINASE J"/>
    <property type="match status" value="1"/>
</dbReference>
<dbReference type="InterPro" id="IPR004358">
    <property type="entry name" value="Sig_transdc_His_kin-like_C"/>
</dbReference>
<keyword evidence="10" id="KW-1185">Reference proteome</keyword>
<dbReference type="Pfam" id="PF00512">
    <property type="entry name" value="HisKA"/>
    <property type="match status" value="1"/>
</dbReference>
<evidence type="ECO:0000256" key="4">
    <source>
        <dbReference type="ARBA" id="ARBA00023012"/>
    </source>
</evidence>
<dbReference type="SMART" id="SM00387">
    <property type="entry name" value="HATPase_c"/>
    <property type="match status" value="1"/>
</dbReference>
<comment type="catalytic activity">
    <reaction evidence="1">
        <text>ATP + protein L-histidine = ADP + protein N-phospho-L-histidine.</text>
        <dbReference type="EC" id="2.7.13.3"/>
    </reaction>
</comment>
<evidence type="ECO:0000259" key="8">
    <source>
        <dbReference type="PROSITE" id="PS50110"/>
    </source>
</evidence>
<dbReference type="PANTHER" id="PTHR45339">
    <property type="entry name" value="HYBRID SIGNAL TRANSDUCTION HISTIDINE KINASE J"/>
    <property type="match status" value="1"/>
</dbReference>
<dbReference type="EMBL" id="FXTY01000001">
    <property type="protein sequence ID" value="SMP00653.1"/>
    <property type="molecule type" value="Genomic_DNA"/>
</dbReference>
<feature type="region of interest" description="Disordered" evidence="6">
    <location>
        <begin position="218"/>
        <end position="237"/>
    </location>
</feature>
<keyword evidence="3 5" id="KW-0597">Phosphoprotein</keyword>
<evidence type="ECO:0000256" key="6">
    <source>
        <dbReference type="SAM" id="MobiDB-lite"/>
    </source>
</evidence>
<dbReference type="SUPFAM" id="SSF52172">
    <property type="entry name" value="CheY-like"/>
    <property type="match status" value="1"/>
</dbReference>
<dbReference type="InterPro" id="IPR036097">
    <property type="entry name" value="HisK_dim/P_sf"/>
</dbReference>
<comment type="caution">
    <text evidence="9">The sequence shown here is derived from an EMBL/GenBank/DDBJ whole genome shotgun (WGS) entry which is preliminary data.</text>
</comment>
<accession>A0ABY1N5J3</accession>
<reference evidence="9 10" key="1">
    <citation type="submission" date="2017-05" db="EMBL/GenBank/DDBJ databases">
        <authorList>
            <person name="Varghese N."/>
            <person name="Submissions S."/>
        </authorList>
    </citation>
    <scope>NUCLEOTIDE SEQUENCE [LARGE SCALE GENOMIC DNA]</scope>
    <source>
        <strain evidence="9 10">DSM 29734</strain>
    </source>
</reference>
<dbReference type="PRINTS" id="PR00344">
    <property type="entry name" value="BCTRLSENSOR"/>
</dbReference>
<feature type="modified residue" description="4-aspartylphosphate" evidence="5">
    <location>
        <position position="548"/>
    </location>
</feature>
<dbReference type="InterPro" id="IPR003594">
    <property type="entry name" value="HATPase_dom"/>
</dbReference>
<dbReference type="Gene3D" id="3.30.565.10">
    <property type="entry name" value="Histidine kinase-like ATPase, C-terminal domain"/>
    <property type="match status" value="1"/>
</dbReference>
<dbReference type="SUPFAM" id="SSF55874">
    <property type="entry name" value="ATPase domain of HSP90 chaperone/DNA topoisomerase II/histidine kinase"/>
    <property type="match status" value="1"/>
</dbReference>
<dbReference type="Gene3D" id="1.10.287.130">
    <property type="match status" value="1"/>
</dbReference>
<evidence type="ECO:0000313" key="10">
    <source>
        <dbReference type="Proteomes" id="UP001157961"/>
    </source>
</evidence>
<evidence type="ECO:0000313" key="9">
    <source>
        <dbReference type="EMBL" id="SMP00653.1"/>
    </source>
</evidence>
<sequence length="633" mass="68239">MNIRGYLRLRSSLALIILVAAGISAFVVSSEGHKGVMESSVNAQVLGQLLVSTSELSLAFSDLNDPERAQSVNIAEGNLRRNSRVGAAALSEIEDRLARGLFDGESKRVLTQPSLNPVTEFHEILQIAGVAGDTETPVRRKARAGELGEELSARTLPVFMELYQLEVASAEEAGAKQELYTRMALALGAIGVFITIAFVQRPMERFVLRSHSELEASRKEAETARKEAVTARRAAEDDRAMAEAASQAKSAFLATMSHEIRTPLNGVMGVSELLCESEADPERKHMLDLVVKSGNSLLQIINDVLDLAKIEAGKVELVEETFDAWQMCEEVLELFSAQAHRKNIKLSLDTSTDAYPCLCVGYGKPVRQILLNLVNNALKFTDNGAITVFLRRQNPQQPGEQGRLCISVEDTGIGISEDAQSKIFEQFTQADGSTTTKYGGTGLGLSIAQKLCEQIGGKLSVVSQLGHGSTFTVKCPVKCKVGSLKPQTDKLVEDGWTGHVLIADDNKVNLLVASKIVAGLGLTVETAFDGVDALSKFKAGSFDLILMDVRMPNMDGLDATRAIRAYQTAEGAPMTPIVGLSANAMNEHREEGLSSGMSGYLSKPLKKAALVAEFKRIDCFTNANQTKGSSQCA</sequence>
<name>A0ABY1N5J3_9RHOB</name>
<dbReference type="PROSITE" id="PS50109">
    <property type="entry name" value="HIS_KIN"/>
    <property type="match status" value="1"/>
</dbReference>
<keyword evidence="9" id="KW-0418">Kinase</keyword>
<keyword evidence="9" id="KW-0808">Transferase</keyword>
<evidence type="ECO:0000256" key="1">
    <source>
        <dbReference type="ARBA" id="ARBA00000085"/>
    </source>
</evidence>
<organism evidence="9 10">
    <name type="scientific">Shimia sagamensis</name>
    <dbReference type="NCBI Taxonomy" id="1566352"/>
    <lineage>
        <taxon>Bacteria</taxon>
        <taxon>Pseudomonadati</taxon>
        <taxon>Pseudomonadota</taxon>
        <taxon>Alphaproteobacteria</taxon>
        <taxon>Rhodobacterales</taxon>
        <taxon>Roseobacteraceae</taxon>
    </lineage>
</organism>
<dbReference type="EC" id="2.7.13.3" evidence="2"/>